<gene>
    <name evidence="3" type="ORF">GBG18_01075</name>
    <name evidence="2" type="ORF">GBG19_01365</name>
</gene>
<evidence type="ECO:0000259" key="1">
    <source>
        <dbReference type="SMART" id="SM00849"/>
    </source>
</evidence>
<dbReference type="SMART" id="SM00849">
    <property type="entry name" value="Lactamase_B"/>
    <property type="match status" value="1"/>
</dbReference>
<dbReference type="InterPro" id="IPR001279">
    <property type="entry name" value="Metallo-B-lactamas"/>
</dbReference>
<dbReference type="PANTHER" id="PTHR42951">
    <property type="entry name" value="METALLO-BETA-LACTAMASE DOMAIN-CONTAINING"/>
    <property type="match status" value="1"/>
</dbReference>
<dbReference type="Proteomes" id="UP000461010">
    <property type="component" value="Unassembled WGS sequence"/>
</dbReference>
<dbReference type="CDD" id="cd16282">
    <property type="entry name" value="metallo-hydrolase-like_MBL-fold"/>
    <property type="match status" value="1"/>
</dbReference>
<comment type="caution">
    <text evidence="2">The sequence shown here is derived from an EMBL/GenBank/DDBJ whole genome shotgun (WGS) entry which is preliminary data.</text>
</comment>
<dbReference type="InterPro" id="IPR050855">
    <property type="entry name" value="NDM-1-like"/>
</dbReference>
<dbReference type="RefSeq" id="WP_152187576.1">
    <property type="nucleotide sequence ID" value="NZ_WFKI01000002.1"/>
</dbReference>
<evidence type="ECO:0000313" key="5">
    <source>
        <dbReference type="Proteomes" id="UP000472839"/>
    </source>
</evidence>
<dbReference type="EMBL" id="WFKJ01000002">
    <property type="protein sequence ID" value="KAB7892765.1"/>
    <property type="molecule type" value="Genomic_DNA"/>
</dbReference>
<name>A0A6L4WXI4_9BACT</name>
<dbReference type="AlphaFoldDB" id="A0A6L4WXI4"/>
<dbReference type="Pfam" id="PF00753">
    <property type="entry name" value="Lactamase_B"/>
    <property type="match status" value="1"/>
</dbReference>
<proteinExistence type="predicted"/>
<dbReference type="Proteomes" id="UP000472839">
    <property type="component" value="Unassembled WGS sequence"/>
</dbReference>
<evidence type="ECO:0000313" key="3">
    <source>
        <dbReference type="EMBL" id="KAB7892765.1"/>
    </source>
</evidence>
<evidence type="ECO:0000313" key="2">
    <source>
        <dbReference type="EMBL" id="KAB7891041.1"/>
    </source>
</evidence>
<protein>
    <submittedName>
        <fullName evidence="2">Quinoprotein relay system zinc metallohydrolase 1</fullName>
    </submittedName>
</protein>
<dbReference type="Gene3D" id="3.60.15.10">
    <property type="entry name" value="Ribonuclease Z/Hydroxyacylglutathione hydrolase-like"/>
    <property type="match status" value="1"/>
</dbReference>
<reference evidence="4 5" key="1">
    <citation type="submission" date="2019-10" db="EMBL/GenBank/DDBJ databases">
        <title>Poseidonibacter ostreae sp. nov., isolated from the gut of the Ostrea denselamellosa.</title>
        <authorList>
            <person name="Choi A."/>
        </authorList>
    </citation>
    <scope>NUCLEOTIDE SEQUENCE [LARGE SCALE GENOMIC DNA]</scope>
    <source>
        <strain evidence="2 5">SJOD-M-33</strain>
        <strain evidence="3 4">SJOD-M-5</strain>
    </source>
</reference>
<dbReference type="InterPro" id="IPR036866">
    <property type="entry name" value="RibonucZ/Hydroxyglut_hydro"/>
</dbReference>
<accession>A0A6L4WXI4</accession>
<dbReference type="SUPFAM" id="SSF56281">
    <property type="entry name" value="Metallo-hydrolase/oxidoreductase"/>
    <property type="match status" value="1"/>
</dbReference>
<feature type="domain" description="Metallo-beta-lactamase" evidence="1">
    <location>
        <begin position="53"/>
        <end position="236"/>
    </location>
</feature>
<organism evidence="2 5">
    <name type="scientific">Poseidonibacter ostreae</name>
    <dbReference type="NCBI Taxonomy" id="2654171"/>
    <lineage>
        <taxon>Bacteria</taxon>
        <taxon>Pseudomonadati</taxon>
        <taxon>Campylobacterota</taxon>
        <taxon>Epsilonproteobacteria</taxon>
        <taxon>Campylobacterales</taxon>
        <taxon>Arcobacteraceae</taxon>
        <taxon>Poseidonibacter</taxon>
    </lineage>
</organism>
<evidence type="ECO:0000313" key="4">
    <source>
        <dbReference type="Proteomes" id="UP000461010"/>
    </source>
</evidence>
<dbReference type="NCBIfam" id="TIGR04558">
    <property type="entry name" value="SoxH_rel_PQQ_1"/>
    <property type="match status" value="1"/>
</dbReference>
<sequence length="309" mass="35556">MRLVKQILLFILFSQILFANEYNYNLKPKKIAENTYVLIGKKEFFTVHNGGNISNTAFIITKEGVIVIDTGSSTKYGEQMIKAIKKITDKPIVSVINTHHHPDHFLGNSAFKDAEILATKYTKKDIEENGDLYIDNLMNLTYKWMQGTKVKAPNKELVELKNKYIKLGKHKLKVIYLDGHTSSDIALYDEYTKTLFASDLIFYNRIAATPHANIKNWIRALEDLRKVDFKVLVPGHGPIATDKKPFDQVKRYLIYLDKTLKDSAEEGLSVFEILQLPKPKEFANLAMIEDEFERSVINLYPKYENALME</sequence>
<dbReference type="EMBL" id="WFKK01000002">
    <property type="protein sequence ID" value="KAB7891041.1"/>
    <property type="molecule type" value="Genomic_DNA"/>
</dbReference>
<keyword evidence="4" id="KW-1185">Reference proteome</keyword>
<dbReference type="InterPro" id="IPR030811">
    <property type="entry name" value="SoxH-rel_PQQ_1"/>
</dbReference>